<accession>A0ABS6W0J7</accession>
<proteinExistence type="predicted"/>
<protein>
    <recommendedName>
        <fullName evidence="4">DUF904 domain-containing protein</fullName>
    </recommendedName>
</protein>
<gene>
    <name evidence="2" type="ORF">KW502_06060</name>
</gene>
<reference evidence="2 3" key="1">
    <citation type="submission" date="2021-07" db="EMBL/GenBank/DDBJ databases">
        <title>Mesonia aestuariivivens sp. nov., isolated from a tidal flat.</title>
        <authorList>
            <person name="Kim Y.-O."/>
            <person name="Yoon J.-H."/>
        </authorList>
    </citation>
    <scope>NUCLEOTIDE SEQUENCE [LARGE SCALE GENOMIC DNA]</scope>
    <source>
        <strain evidence="2 3">JHPTF-M18</strain>
    </source>
</reference>
<evidence type="ECO:0000313" key="3">
    <source>
        <dbReference type="Proteomes" id="UP000719267"/>
    </source>
</evidence>
<dbReference type="Proteomes" id="UP000719267">
    <property type="component" value="Unassembled WGS sequence"/>
</dbReference>
<sequence>MSKLVETVDSLENKISKLLHKYEILKRLNLELEENLNLEKENNQALTLKISSLEDQTKTLKAANAMLGSNEYKRETKLKINSLIREIDQCIVQLTE</sequence>
<dbReference type="EMBL" id="JAHWDF010000005">
    <property type="protein sequence ID" value="MBW2961359.1"/>
    <property type="molecule type" value="Genomic_DNA"/>
</dbReference>
<comment type="caution">
    <text evidence="2">The sequence shown here is derived from an EMBL/GenBank/DDBJ whole genome shotgun (WGS) entry which is preliminary data.</text>
</comment>
<evidence type="ECO:0000256" key="1">
    <source>
        <dbReference type="SAM" id="Coils"/>
    </source>
</evidence>
<evidence type="ECO:0000313" key="2">
    <source>
        <dbReference type="EMBL" id="MBW2961359.1"/>
    </source>
</evidence>
<feature type="coiled-coil region" evidence="1">
    <location>
        <begin position="1"/>
        <end position="63"/>
    </location>
</feature>
<organism evidence="2 3">
    <name type="scientific">Mesonia aestuariivivens</name>
    <dbReference type="NCBI Taxonomy" id="2796128"/>
    <lineage>
        <taxon>Bacteria</taxon>
        <taxon>Pseudomonadati</taxon>
        <taxon>Bacteroidota</taxon>
        <taxon>Flavobacteriia</taxon>
        <taxon>Flavobacteriales</taxon>
        <taxon>Flavobacteriaceae</taxon>
        <taxon>Mesonia</taxon>
    </lineage>
</organism>
<dbReference type="RefSeq" id="WP_219039645.1">
    <property type="nucleotide sequence ID" value="NZ_JAHWDF010000005.1"/>
</dbReference>
<keyword evidence="1" id="KW-0175">Coiled coil</keyword>
<keyword evidence="3" id="KW-1185">Reference proteome</keyword>
<evidence type="ECO:0008006" key="4">
    <source>
        <dbReference type="Google" id="ProtNLM"/>
    </source>
</evidence>
<name>A0ABS6W0J7_9FLAO</name>